<evidence type="ECO:0008006" key="11">
    <source>
        <dbReference type="Google" id="ProtNLM"/>
    </source>
</evidence>
<comment type="cofactor">
    <cofactor evidence="1 7">
        <name>heme</name>
        <dbReference type="ChEBI" id="CHEBI:30413"/>
    </cofactor>
</comment>
<dbReference type="Pfam" id="PF00067">
    <property type="entry name" value="p450"/>
    <property type="match status" value="1"/>
</dbReference>
<dbReference type="PANTHER" id="PTHR24300:SF417">
    <property type="entry name" value="CYTOCHROME P450 508B1-RELATED"/>
    <property type="match status" value="1"/>
</dbReference>
<dbReference type="Proteomes" id="UP000271974">
    <property type="component" value="Unassembled WGS sequence"/>
</dbReference>
<dbReference type="PRINTS" id="PR00463">
    <property type="entry name" value="EP450I"/>
</dbReference>
<evidence type="ECO:0000313" key="10">
    <source>
        <dbReference type="Proteomes" id="UP000271974"/>
    </source>
</evidence>
<keyword evidence="7" id="KW-0349">Heme</keyword>
<keyword evidence="8" id="KW-0812">Transmembrane</keyword>
<dbReference type="InterPro" id="IPR050182">
    <property type="entry name" value="Cytochrome_P450_fam2"/>
</dbReference>
<gene>
    <name evidence="9" type="ORF">EGW08_015585</name>
</gene>
<dbReference type="STRING" id="188477.A0A433T522"/>
<evidence type="ECO:0000256" key="4">
    <source>
        <dbReference type="ARBA" id="ARBA00023002"/>
    </source>
</evidence>
<sequence>MLDVLIDNTTAILVFLVTVVLGWYILTLPRMRNMPPGPLPLPVVGNYLMIARPGVSLLTLFPTLAARYGKIFTFLAGSTPIILINDAKLVKEAFIKNGNIISSRPQHYYVVKKISDRLGLGMTMSNGRQWKELRRVSVTAMRDMGAARTSMEGSIQEEVTELLKVIEKVKDAPVDLKPWLMKATSNIISTIVFGSRFDYEDLRFNLLLQRLAKATSVNIFFLAVNFLPLVRYFCKKEETFIKSLETINAHIKELLADREESFDPSNIRDFVDLALRKRMDDPKERHFQDLNMRRAIVDLYSAGSDTTATVLHWLLLFMADNPEIQARCQAEIDEVLGDVRMVRYADRVRLKFTDATVLEVLRLRPVAPFGIPRYVEENFDLGGYTIPRGSVCFPNILAINKDPELFAHPDRFDPTRWFGENGEVTGRDRIVSFSVGPRSCSGEAVARMELFMFFTSILQFYTVLPGVEGKPVDLTPVLGFLNKSRHQELVLKKR</sequence>
<dbReference type="GO" id="GO:0016705">
    <property type="term" value="F:oxidoreductase activity, acting on paired donors, with incorporation or reduction of molecular oxygen"/>
    <property type="evidence" value="ECO:0007669"/>
    <property type="project" value="InterPro"/>
</dbReference>
<dbReference type="AlphaFoldDB" id="A0A433T522"/>
<dbReference type="InterPro" id="IPR001128">
    <property type="entry name" value="Cyt_P450"/>
</dbReference>
<organism evidence="9 10">
    <name type="scientific">Elysia chlorotica</name>
    <name type="common">Eastern emerald elysia</name>
    <name type="synonym">Sea slug</name>
    <dbReference type="NCBI Taxonomy" id="188477"/>
    <lineage>
        <taxon>Eukaryota</taxon>
        <taxon>Metazoa</taxon>
        <taxon>Spiralia</taxon>
        <taxon>Lophotrochozoa</taxon>
        <taxon>Mollusca</taxon>
        <taxon>Gastropoda</taxon>
        <taxon>Heterobranchia</taxon>
        <taxon>Euthyneura</taxon>
        <taxon>Panpulmonata</taxon>
        <taxon>Sacoglossa</taxon>
        <taxon>Placobranchoidea</taxon>
        <taxon>Plakobranchidae</taxon>
        <taxon>Elysia</taxon>
    </lineage>
</organism>
<evidence type="ECO:0000256" key="3">
    <source>
        <dbReference type="ARBA" id="ARBA00022723"/>
    </source>
</evidence>
<dbReference type="InterPro" id="IPR002401">
    <property type="entry name" value="Cyt_P450_E_grp-I"/>
</dbReference>
<protein>
    <recommendedName>
        <fullName evidence="11">Cytochrome P450</fullName>
    </recommendedName>
</protein>
<accession>A0A433T522</accession>
<evidence type="ECO:0000256" key="5">
    <source>
        <dbReference type="ARBA" id="ARBA00023004"/>
    </source>
</evidence>
<keyword evidence="8" id="KW-1133">Transmembrane helix</keyword>
<dbReference type="SUPFAM" id="SSF48264">
    <property type="entry name" value="Cytochrome P450"/>
    <property type="match status" value="1"/>
</dbReference>
<feature type="transmembrane region" description="Helical" evidence="8">
    <location>
        <begin position="6"/>
        <end position="26"/>
    </location>
</feature>
<keyword evidence="4" id="KW-0560">Oxidoreductase</keyword>
<dbReference type="OrthoDB" id="1055148at2759"/>
<keyword evidence="6" id="KW-0503">Monooxygenase</keyword>
<dbReference type="GO" id="GO:0005506">
    <property type="term" value="F:iron ion binding"/>
    <property type="evidence" value="ECO:0007669"/>
    <property type="project" value="InterPro"/>
</dbReference>
<dbReference type="InterPro" id="IPR036396">
    <property type="entry name" value="Cyt_P450_sf"/>
</dbReference>
<dbReference type="EMBL" id="RQTK01000646">
    <property type="protein sequence ID" value="RUS76655.1"/>
    <property type="molecule type" value="Genomic_DNA"/>
</dbReference>
<dbReference type="PRINTS" id="PR00385">
    <property type="entry name" value="P450"/>
</dbReference>
<comment type="caution">
    <text evidence="9">The sequence shown here is derived from an EMBL/GenBank/DDBJ whole genome shotgun (WGS) entry which is preliminary data.</text>
</comment>
<dbReference type="GO" id="GO:0020037">
    <property type="term" value="F:heme binding"/>
    <property type="evidence" value="ECO:0007669"/>
    <property type="project" value="InterPro"/>
</dbReference>
<evidence type="ECO:0000313" key="9">
    <source>
        <dbReference type="EMBL" id="RUS76655.1"/>
    </source>
</evidence>
<dbReference type="Gene3D" id="1.10.630.10">
    <property type="entry name" value="Cytochrome P450"/>
    <property type="match status" value="1"/>
</dbReference>
<evidence type="ECO:0000256" key="6">
    <source>
        <dbReference type="ARBA" id="ARBA00023033"/>
    </source>
</evidence>
<evidence type="ECO:0000256" key="2">
    <source>
        <dbReference type="ARBA" id="ARBA00010617"/>
    </source>
</evidence>
<keyword evidence="10" id="KW-1185">Reference proteome</keyword>
<dbReference type="FunFam" id="1.10.630.10:FF:000036">
    <property type="entry name" value="CYtochrome P450 family"/>
    <property type="match status" value="1"/>
</dbReference>
<evidence type="ECO:0000256" key="7">
    <source>
        <dbReference type="PIRSR" id="PIRSR602401-1"/>
    </source>
</evidence>
<feature type="binding site" description="axial binding residue" evidence="7">
    <location>
        <position position="440"/>
    </location>
    <ligand>
        <name>heme</name>
        <dbReference type="ChEBI" id="CHEBI:30413"/>
    </ligand>
    <ligandPart>
        <name>Fe</name>
        <dbReference type="ChEBI" id="CHEBI:18248"/>
    </ligandPart>
</feature>
<keyword evidence="5 7" id="KW-0408">Iron</keyword>
<comment type="similarity">
    <text evidence="2">Belongs to the cytochrome P450 family.</text>
</comment>
<evidence type="ECO:0000256" key="8">
    <source>
        <dbReference type="SAM" id="Phobius"/>
    </source>
</evidence>
<evidence type="ECO:0000256" key="1">
    <source>
        <dbReference type="ARBA" id="ARBA00001971"/>
    </source>
</evidence>
<proteinExistence type="inferred from homology"/>
<name>A0A433T522_ELYCH</name>
<reference evidence="9 10" key="1">
    <citation type="submission" date="2019-01" db="EMBL/GenBank/DDBJ databases">
        <title>A draft genome assembly of the solar-powered sea slug Elysia chlorotica.</title>
        <authorList>
            <person name="Cai H."/>
            <person name="Li Q."/>
            <person name="Fang X."/>
            <person name="Li J."/>
            <person name="Curtis N.E."/>
            <person name="Altenburger A."/>
            <person name="Shibata T."/>
            <person name="Feng M."/>
            <person name="Maeda T."/>
            <person name="Schwartz J.A."/>
            <person name="Shigenobu S."/>
            <person name="Lundholm N."/>
            <person name="Nishiyama T."/>
            <person name="Yang H."/>
            <person name="Hasebe M."/>
            <person name="Li S."/>
            <person name="Pierce S.K."/>
            <person name="Wang J."/>
        </authorList>
    </citation>
    <scope>NUCLEOTIDE SEQUENCE [LARGE SCALE GENOMIC DNA]</scope>
    <source>
        <strain evidence="9">EC2010</strain>
        <tissue evidence="9">Whole organism of an adult</tissue>
    </source>
</reference>
<keyword evidence="8" id="KW-0472">Membrane</keyword>
<dbReference type="GO" id="GO:0004497">
    <property type="term" value="F:monooxygenase activity"/>
    <property type="evidence" value="ECO:0007669"/>
    <property type="project" value="UniProtKB-KW"/>
</dbReference>
<keyword evidence="3 7" id="KW-0479">Metal-binding</keyword>
<dbReference type="PANTHER" id="PTHR24300">
    <property type="entry name" value="CYTOCHROME P450 508A4-RELATED"/>
    <property type="match status" value="1"/>
</dbReference>